<evidence type="ECO:0000313" key="2">
    <source>
        <dbReference type="Proteomes" id="UP001153714"/>
    </source>
</evidence>
<dbReference type="EMBL" id="OU893337">
    <property type="protein sequence ID" value="CAG9794194.1"/>
    <property type="molecule type" value="Genomic_DNA"/>
</dbReference>
<keyword evidence="2" id="KW-1185">Reference proteome</keyword>
<proteinExistence type="predicted"/>
<dbReference type="PRINTS" id="PR01217">
    <property type="entry name" value="PRICHEXTENSN"/>
</dbReference>
<dbReference type="OrthoDB" id="7414791at2759"/>
<organism evidence="1 2">
    <name type="scientific">Diatraea saccharalis</name>
    <name type="common">sugarcane borer</name>
    <dbReference type="NCBI Taxonomy" id="40085"/>
    <lineage>
        <taxon>Eukaryota</taxon>
        <taxon>Metazoa</taxon>
        <taxon>Ecdysozoa</taxon>
        <taxon>Arthropoda</taxon>
        <taxon>Hexapoda</taxon>
        <taxon>Insecta</taxon>
        <taxon>Pterygota</taxon>
        <taxon>Neoptera</taxon>
        <taxon>Endopterygota</taxon>
        <taxon>Lepidoptera</taxon>
        <taxon>Glossata</taxon>
        <taxon>Ditrysia</taxon>
        <taxon>Pyraloidea</taxon>
        <taxon>Crambidae</taxon>
        <taxon>Crambinae</taxon>
        <taxon>Diatraea</taxon>
    </lineage>
</organism>
<reference evidence="1" key="1">
    <citation type="submission" date="2021-12" db="EMBL/GenBank/DDBJ databases">
        <authorList>
            <person name="King R."/>
        </authorList>
    </citation>
    <scope>NUCLEOTIDE SEQUENCE</scope>
</reference>
<name>A0A9N9RDM5_9NEOP</name>
<gene>
    <name evidence="1" type="ORF">DIATSA_LOCUS11588</name>
</gene>
<accession>A0A9N9RDM5</accession>
<dbReference type="AlphaFoldDB" id="A0A9N9RDM5"/>
<dbReference type="Proteomes" id="UP001153714">
    <property type="component" value="Chromosome 6"/>
</dbReference>
<reference evidence="1" key="2">
    <citation type="submission" date="2022-10" db="EMBL/GenBank/DDBJ databases">
        <authorList>
            <consortium name="ENA_rothamsted_submissions"/>
            <consortium name="culmorum"/>
            <person name="King R."/>
        </authorList>
    </citation>
    <scope>NUCLEOTIDE SEQUENCE</scope>
</reference>
<protein>
    <submittedName>
        <fullName evidence="1">Uncharacterized protein</fullName>
    </submittedName>
</protein>
<evidence type="ECO:0000313" key="1">
    <source>
        <dbReference type="EMBL" id="CAG9794194.1"/>
    </source>
</evidence>
<sequence length="368" mass="36336">MIPTAPLPQPHVAMPVPAVGSVPSNATALRNGRDPLTNKVPSITFSDATARPLGPMGEMLVTTRGLLEPIVRPPRLKLTPVNPVLRPRPVPIIPVFARPAPTTPALPKPVPIRPVLPVPITPTPLPRPAPTRPAALEMPVPITPTPLPRPAPNRLALPIPVLATPTELIPVLDTNVYSQFGSLNYGGFLGDTGVDFTATAASSGLAGLSGYLENGGLYNNGLALNTLGLGGLGVNNLGLGLGNVGVTAAGLENIGVAGLGVGNIGLGLGNAGLAVGGLNNAGLGIAGLGYGAGLGVQNVAATSQVPVTGPFTASGNAELVVGGDFGVGGQAVVGGQIPVLGAVGFSGQIPASGVVSIAGNCGCSTVPL</sequence>